<evidence type="ECO:0000313" key="8">
    <source>
        <dbReference type="Proteomes" id="UP000644115"/>
    </source>
</evidence>
<dbReference type="Proteomes" id="UP000644115">
    <property type="component" value="Unassembled WGS sequence"/>
</dbReference>
<keyword evidence="2 6" id="KW-0963">Cytoplasm</keyword>
<comment type="function">
    <text evidence="6">Methylates ribosomal protein L11.</text>
</comment>
<dbReference type="HAMAP" id="MF_00735">
    <property type="entry name" value="Methyltr_PrmA"/>
    <property type="match status" value="1"/>
</dbReference>
<keyword evidence="7" id="KW-0689">Ribosomal protein</keyword>
<keyword evidence="7" id="KW-0687">Ribonucleoprotein</keyword>
<dbReference type="AlphaFoldDB" id="A0A923NBW9"/>
<keyword evidence="8" id="KW-1185">Reference proteome</keyword>
<protein>
    <recommendedName>
        <fullName evidence="6">Ribosomal protein L11 methyltransferase</fullName>
        <shortName evidence="6">L11 Mtase</shortName>
        <ecNumber evidence="6">2.1.1.-</ecNumber>
    </recommendedName>
</protein>
<dbReference type="Gene3D" id="3.40.50.150">
    <property type="entry name" value="Vaccinia Virus protein VP39"/>
    <property type="match status" value="1"/>
</dbReference>
<dbReference type="InterPro" id="IPR050078">
    <property type="entry name" value="Ribosomal_L11_MeTrfase_PrmA"/>
</dbReference>
<dbReference type="PANTHER" id="PTHR43648">
    <property type="entry name" value="ELECTRON TRANSFER FLAVOPROTEIN BETA SUBUNIT LYSINE METHYLTRANSFERASE"/>
    <property type="match status" value="1"/>
</dbReference>
<comment type="caution">
    <text evidence="6">Lacks conserved residue(s) required for the propagation of feature annotation.</text>
</comment>
<dbReference type="PIRSF" id="PIRSF000401">
    <property type="entry name" value="RPL11_MTase"/>
    <property type="match status" value="1"/>
</dbReference>
<dbReference type="RefSeq" id="WP_249286682.1">
    <property type="nucleotide sequence ID" value="NZ_JACRWC010000056.1"/>
</dbReference>
<comment type="catalytic activity">
    <reaction evidence="6">
        <text>L-lysyl-[protein] + 3 S-adenosyl-L-methionine = N(6),N(6),N(6)-trimethyl-L-lysyl-[protein] + 3 S-adenosyl-L-homocysteine + 3 H(+)</text>
        <dbReference type="Rhea" id="RHEA:54192"/>
        <dbReference type="Rhea" id="RHEA-COMP:9752"/>
        <dbReference type="Rhea" id="RHEA-COMP:13826"/>
        <dbReference type="ChEBI" id="CHEBI:15378"/>
        <dbReference type="ChEBI" id="CHEBI:29969"/>
        <dbReference type="ChEBI" id="CHEBI:57856"/>
        <dbReference type="ChEBI" id="CHEBI:59789"/>
        <dbReference type="ChEBI" id="CHEBI:61961"/>
    </reaction>
</comment>
<dbReference type="EC" id="2.1.1.-" evidence="6"/>
<dbReference type="Pfam" id="PF06325">
    <property type="entry name" value="PrmA"/>
    <property type="match status" value="1"/>
</dbReference>
<dbReference type="GO" id="GO:0032259">
    <property type="term" value="P:methylation"/>
    <property type="evidence" value="ECO:0007669"/>
    <property type="project" value="UniProtKB-KW"/>
</dbReference>
<reference evidence="7" key="1">
    <citation type="submission" date="2020-08" db="EMBL/GenBank/DDBJ databases">
        <authorList>
            <person name="Liu C."/>
            <person name="Sun Q."/>
        </authorList>
    </citation>
    <scope>NUCLEOTIDE SEQUENCE</scope>
    <source>
        <strain evidence="7">BX16</strain>
    </source>
</reference>
<comment type="similarity">
    <text evidence="1 6">Belongs to the methyltransferase superfamily. PrmA family.</text>
</comment>
<sequence>MRYLELKIQASEQGVEQITALLLGMGITEMSIDDPHDMDDILQKKHEYGWDYIEDDLKENLDREPVISLYFDEADPKAQQMAVMVKDGILALQRRQQAGEFGQQADLGSLTVTENIVDDGDWKDKWKEFFKPTKVTDRIVVKPTWEEYTPKEDELVIEIDPGMAFGTGTHETTSLCMKLMEKYLGEHPEEKKILDVGCGSGILSICGALLGSREILGIEIDEDAVRVAHENVEENHVEDAVKVMQGDLTKGVDFKADVIVANLMADLVMLLSEDARKHLTEDGIFISSGILVEKEEMVSAAIREAGFRIVEIAEDGEWCAIAAVPEV</sequence>
<proteinExistence type="inferred from homology"/>
<gene>
    <name evidence="6 7" type="primary">prmA</name>
    <name evidence="7" type="ORF">H8876_04340</name>
</gene>
<keyword evidence="3 6" id="KW-0489">Methyltransferase</keyword>
<evidence type="ECO:0000256" key="3">
    <source>
        <dbReference type="ARBA" id="ARBA00022603"/>
    </source>
</evidence>
<name>A0A923NBW9_9FIRM</name>
<dbReference type="CDD" id="cd02440">
    <property type="entry name" value="AdoMet_MTases"/>
    <property type="match status" value="1"/>
</dbReference>
<dbReference type="GO" id="GO:0008276">
    <property type="term" value="F:protein methyltransferase activity"/>
    <property type="evidence" value="ECO:0007669"/>
    <property type="project" value="UniProtKB-UniRule"/>
</dbReference>
<dbReference type="InterPro" id="IPR004498">
    <property type="entry name" value="Ribosomal_PrmA_MeTrfase"/>
</dbReference>
<organism evidence="7 8">
    <name type="scientific">Lentihominibacter faecis</name>
    <dbReference type="NCBI Taxonomy" id="2764712"/>
    <lineage>
        <taxon>Bacteria</taxon>
        <taxon>Bacillati</taxon>
        <taxon>Bacillota</taxon>
        <taxon>Clostridia</taxon>
        <taxon>Peptostreptococcales</taxon>
        <taxon>Anaerovoracaceae</taxon>
        <taxon>Lentihominibacter</taxon>
    </lineage>
</organism>
<comment type="caution">
    <text evidence="7">The sequence shown here is derived from an EMBL/GenBank/DDBJ whole genome shotgun (WGS) entry which is preliminary data.</text>
</comment>
<accession>A0A923NBW9</accession>
<evidence type="ECO:0000256" key="5">
    <source>
        <dbReference type="ARBA" id="ARBA00022691"/>
    </source>
</evidence>
<comment type="subcellular location">
    <subcellularLocation>
        <location evidence="6">Cytoplasm</location>
    </subcellularLocation>
</comment>
<dbReference type="EMBL" id="JACRWC010000056">
    <property type="protein sequence ID" value="MBC5999224.1"/>
    <property type="molecule type" value="Genomic_DNA"/>
</dbReference>
<evidence type="ECO:0000256" key="2">
    <source>
        <dbReference type="ARBA" id="ARBA00022490"/>
    </source>
</evidence>
<evidence type="ECO:0000256" key="4">
    <source>
        <dbReference type="ARBA" id="ARBA00022679"/>
    </source>
</evidence>
<dbReference type="SUPFAM" id="SSF53335">
    <property type="entry name" value="S-adenosyl-L-methionine-dependent methyltransferases"/>
    <property type="match status" value="1"/>
</dbReference>
<keyword evidence="5 6" id="KW-0949">S-adenosyl-L-methionine</keyword>
<dbReference type="PANTHER" id="PTHR43648:SF1">
    <property type="entry name" value="ELECTRON TRANSFER FLAVOPROTEIN BETA SUBUNIT LYSINE METHYLTRANSFERASE"/>
    <property type="match status" value="1"/>
</dbReference>
<evidence type="ECO:0000313" key="7">
    <source>
        <dbReference type="EMBL" id="MBC5999224.1"/>
    </source>
</evidence>
<dbReference type="NCBIfam" id="TIGR00406">
    <property type="entry name" value="prmA"/>
    <property type="match status" value="1"/>
</dbReference>
<dbReference type="GO" id="GO:0005737">
    <property type="term" value="C:cytoplasm"/>
    <property type="evidence" value="ECO:0007669"/>
    <property type="project" value="UniProtKB-SubCell"/>
</dbReference>
<evidence type="ECO:0000256" key="6">
    <source>
        <dbReference type="HAMAP-Rule" id="MF_00735"/>
    </source>
</evidence>
<evidence type="ECO:0000256" key="1">
    <source>
        <dbReference type="ARBA" id="ARBA00009741"/>
    </source>
</evidence>
<dbReference type="GO" id="GO:0005840">
    <property type="term" value="C:ribosome"/>
    <property type="evidence" value="ECO:0007669"/>
    <property type="project" value="UniProtKB-KW"/>
</dbReference>
<keyword evidence="4 6" id="KW-0808">Transferase</keyword>
<dbReference type="InterPro" id="IPR029063">
    <property type="entry name" value="SAM-dependent_MTases_sf"/>
</dbReference>